<dbReference type="Pfam" id="PF01638">
    <property type="entry name" value="HxlR"/>
    <property type="match status" value="1"/>
</dbReference>
<feature type="domain" description="HTH hxlR-type" evidence="4">
    <location>
        <begin position="11"/>
        <end position="107"/>
    </location>
</feature>
<proteinExistence type="predicted"/>
<evidence type="ECO:0000313" key="5">
    <source>
        <dbReference type="EMBL" id="MEV0706417.1"/>
    </source>
</evidence>
<evidence type="ECO:0000313" key="6">
    <source>
        <dbReference type="Proteomes" id="UP001551695"/>
    </source>
</evidence>
<keyword evidence="1" id="KW-0805">Transcription regulation</keyword>
<dbReference type="RefSeq" id="WP_109526373.1">
    <property type="nucleotide sequence ID" value="NZ_JBEXKW010000017.1"/>
</dbReference>
<organism evidence="5 6">
    <name type="scientific">Nocardia aurea</name>
    <dbReference type="NCBI Taxonomy" id="2144174"/>
    <lineage>
        <taxon>Bacteria</taxon>
        <taxon>Bacillati</taxon>
        <taxon>Actinomycetota</taxon>
        <taxon>Actinomycetes</taxon>
        <taxon>Mycobacteriales</taxon>
        <taxon>Nocardiaceae</taxon>
        <taxon>Nocardia</taxon>
    </lineage>
</organism>
<dbReference type="PANTHER" id="PTHR33204">
    <property type="entry name" value="TRANSCRIPTIONAL REGULATOR, MARR FAMILY"/>
    <property type="match status" value="1"/>
</dbReference>
<gene>
    <name evidence="5" type="ORF">AB0I48_02525</name>
</gene>
<dbReference type="SUPFAM" id="SSF46785">
    <property type="entry name" value="Winged helix' DNA-binding domain"/>
    <property type="match status" value="1"/>
</dbReference>
<dbReference type="EMBL" id="JBFAKC010000001">
    <property type="protein sequence ID" value="MEV0706417.1"/>
    <property type="molecule type" value="Genomic_DNA"/>
</dbReference>
<dbReference type="InterPro" id="IPR036390">
    <property type="entry name" value="WH_DNA-bd_sf"/>
</dbReference>
<accession>A0ABV3FLW7</accession>
<dbReference type="Proteomes" id="UP001551695">
    <property type="component" value="Unassembled WGS sequence"/>
</dbReference>
<protein>
    <submittedName>
        <fullName evidence="5">Helix-turn-helix domain-containing protein</fullName>
    </submittedName>
</protein>
<evidence type="ECO:0000259" key="4">
    <source>
        <dbReference type="PROSITE" id="PS51118"/>
    </source>
</evidence>
<sequence>MRYEELSEEPCSITRPLVILGDRWTLVILKHSFAGIRRFNTFQSALGISRSRLQDRLDRLIEHGILVKQKAEVGAHEEYRLTPKGHDIYPILMAIRDWGDTYMAPAGPPVEYRHRGCAGEAHVKLECDSCGSELTARDIAPELGPGLTGESVAAG</sequence>
<dbReference type="InterPro" id="IPR036388">
    <property type="entry name" value="WH-like_DNA-bd_sf"/>
</dbReference>
<evidence type="ECO:0000256" key="2">
    <source>
        <dbReference type="ARBA" id="ARBA00023125"/>
    </source>
</evidence>
<name>A0ABV3FLW7_9NOCA</name>
<dbReference type="PANTHER" id="PTHR33204:SF36">
    <property type="entry name" value="TRANSCRIPTIONAL REGULATORY PROTEIN"/>
    <property type="match status" value="1"/>
</dbReference>
<dbReference type="InterPro" id="IPR002577">
    <property type="entry name" value="HTH_HxlR"/>
</dbReference>
<reference evidence="5 6" key="1">
    <citation type="submission" date="2024-06" db="EMBL/GenBank/DDBJ databases">
        <title>The Natural Products Discovery Center: Release of the First 8490 Sequenced Strains for Exploring Actinobacteria Biosynthetic Diversity.</title>
        <authorList>
            <person name="Kalkreuter E."/>
            <person name="Kautsar S.A."/>
            <person name="Yang D."/>
            <person name="Bader C.D."/>
            <person name="Teijaro C.N."/>
            <person name="Fluegel L."/>
            <person name="Davis C.M."/>
            <person name="Simpson J.R."/>
            <person name="Lauterbach L."/>
            <person name="Steele A.D."/>
            <person name="Gui C."/>
            <person name="Meng S."/>
            <person name="Li G."/>
            <person name="Viehrig K."/>
            <person name="Ye F."/>
            <person name="Su P."/>
            <person name="Kiefer A.F."/>
            <person name="Nichols A."/>
            <person name="Cepeda A.J."/>
            <person name="Yan W."/>
            <person name="Fan B."/>
            <person name="Jiang Y."/>
            <person name="Adhikari A."/>
            <person name="Zheng C.-J."/>
            <person name="Schuster L."/>
            <person name="Cowan T.M."/>
            <person name="Smanski M.J."/>
            <person name="Chevrette M.G."/>
            <person name="De Carvalho L.P.S."/>
            <person name="Shen B."/>
        </authorList>
    </citation>
    <scope>NUCLEOTIDE SEQUENCE [LARGE SCALE GENOMIC DNA]</scope>
    <source>
        <strain evidence="5 6">NPDC050403</strain>
    </source>
</reference>
<evidence type="ECO:0000256" key="3">
    <source>
        <dbReference type="ARBA" id="ARBA00023163"/>
    </source>
</evidence>
<evidence type="ECO:0000256" key="1">
    <source>
        <dbReference type="ARBA" id="ARBA00023015"/>
    </source>
</evidence>
<dbReference type="PROSITE" id="PS51118">
    <property type="entry name" value="HTH_HXLR"/>
    <property type="match status" value="1"/>
</dbReference>
<comment type="caution">
    <text evidence="5">The sequence shown here is derived from an EMBL/GenBank/DDBJ whole genome shotgun (WGS) entry which is preliminary data.</text>
</comment>
<keyword evidence="2" id="KW-0238">DNA-binding</keyword>
<dbReference type="Gene3D" id="1.10.10.10">
    <property type="entry name" value="Winged helix-like DNA-binding domain superfamily/Winged helix DNA-binding domain"/>
    <property type="match status" value="1"/>
</dbReference>
<keyword evidence="6" id="KW-1185">Reference proteome</keyword>
<keyword evidence="3" id="KW-0804">Transcription</keyword>